<proteinExistence type="predicted"/>
<evidence type="ECO:0000313" key="5">
    <source>
        <dbReference type="EMBL" id="SDO96293.1"/>
    </source>
</evidence>
<dbReference type="EMBL" id="FNJL01000005">
    <property type="protein sequence ID" value="SDO96293.1"/>
    <property type="molecule type" value="Genomic_DNA"/>
</dbReference>
<keyword evidence="6" id="KW-1185">Reference proteome</keyword>
<dbReference type="OrthoDB" id="5360144at2"/>
<dbReference type="RefSeq" id="WP_092832878.1">
    <property type="nucleotide sequence ID" value="NZ_CP028290.1"/>
</dbReference>
<dbReference type="GO" id="GO:0009279">
    <property type="term" value="C:cell outer membrane"/>
    <property type="evidence" value="ECO:0007669"/>
    <property type="project" value="UniProtKB-SubCell"/>
</dbReference>
<dbReference type="InterPro" id="IPR027385">
    <property type="entry name" value="Beta-barrel_OMP"/>
</dbReference>
<keyword evidence="2 3" id="KW-0732">Signal</keyword>
<organism evidence="5 6">
    <name type="scientific">Paracidovorax cattleyae</name>
    <dbReference type="NCBI Taxonomy" id="80868"/>
    <lineage>
        <taxon>Bacteria</taxon>
        <taxon>Pseudomonadati</taxon>
        <taxon>Pseudomonadota</taxon>
        <taxon>Betaproteobacteria</taxon>
        <taxon>Burkholderiales</taxon>
        <taxon>Comamonadaceae</taxon>
        <taxon>Paracidovorax</taxon>
    </lineage>
</organism>
<dbReference type="Pfam" id="PF13505">
    <property type="entry name" value="OMP_b-brl"/>
    <property type="match status" value="1"/>
</dbReference>
<sequence>MHTPNRSLRLLSCALALACGTMAAHAQASRATGNSFIPATQQGYIGLSAGQSKYDLRNGTSLFNFDDSDTGWKLYTGGFFHPNFGVEFGYLNFGKASRLGDDTKAQGLNFSLVGRAPIGEQFDVFGKLGTTYGRTRTSGNPGFGVATGKDDGFGLSYGAGVRWAFNPQWAAVLEWERHRLHFADGKSDVDMTTIGVQYRY</sequence>
<evidence type="ECO:0000313" key="6">
    <source>
        <dbReference type="Proteomes" id="UP000199317"/>
    </source>
</evidence>
<feature type="chain" id="PRO_5011742027" evidence="3">
    <location>
        <begin position="27"/>
        <end position="200"/>
    </location>
</feature>
<dbReference type="SUPFAM" id="SSF56925">
    <property type="entry name" value="OMPA-like"/>
    <property type="match status" value="1"/>
</dbReference>
<dbReference type="AlphaFoldDB" id="A0A1H0NUF3"/>
<reference evidence="6" key="1">
    <citation type="submission" date="2016-10" db="EMBL/GenBank/DDBJ databases">
        <authorList>
            <person name="Varghese N."/>
            <person name="Submissions S."/>
        </authorList>
    </citation>
    <scope>NUCLEOTIDE SEQUENCE [LARGE SCALE GENOMIC DNA]</scope>
    <source>
        <strain evidence="6">DSM 17101</strain>
    </source>
</reference>
<feature type="domain" description="Outer membrane protein beta-barrel" evidence="4">
    <location>
        <begin position="15"/>
        <end position="199"/>
    </location>
</feature>
<dbReference type="Gene3D" id="2.40.160.20">
    <property type="match status" value="1"/>
</dbReference>
<comment type="subcellular location">
    <subcellularLocation>
        <location evidence="1">Cell outer membrane</location>
    </subcellularLocation>
</comment>
<evidence type="ECO:0000256" key="1">
    <source>
        <dbReference type="ARBA" id="ARBA00004442"/>
    </source>
</evidence>
<dbReference type="Proteomes" id="UP000199317">
    <property type="component" value="Unassembled WGS sequence"/>
</dbReference>
<gene>
    <name evidence="5" type="ORF">SAMN04489708_105157</name>
</gene>
<feature type="signal peptide" evidence="3">
    <location>
        <begin position="1"/>
        <end position="26"/>
    </location>
</feature>
<accession>A0A1H0NUF3</accession>
<evidence type="ECO:0000256" key="2">
    <source>
        <dbReference type="ARBA" id="ARBA00022729"/>
    </source>
</evidence>
<dbReference type="InterPro" id="IPR011250">
    <property type="entry name" value="OMP/PagP_B-barrel"/>
</dbReference>
<evidence type="ECO:0000259" key="4">
    <source>
        <dbReference type="Pfam" id="PF13505"/>
    </source>
</evidence>
<name>A0A1H0NUF3_9BURK</name>
<evidence type="ECO:0000256" key="3">
    <source>
        <dbReference type="SAM" id="SignalP"/>
    </source>
</evidence>
<protein>
    <submittedName>
        <fullName evidence="5">Opacity protein</fullName>
    </submittedName>
</protein>